<dbReference type="InterPro" id="IPR027417">
    <property type="entry name" value="P-loop_NTPase"/>
</dbReference>
<evidence type="ECO:0000313" key="2">
    <source>
        <dbReference type="EMBL" id="GAG99356.1"/>
    </source>
</evidence>
<sequence>YLLTEDDREGIEKQREFVRIALSTPDFAILEGPPGSGKTYSICELILQAVNRNERVLVCASTHVAVDNVLEKIKDHPSVIAIRIGKDHVSEKVRDCQLDKIEFYESRKIKNRLLRKKKKNQLTPSQEYLLECLEAGSTNIISDIFLEAANLICGTTIGILKHPEISYKSSVTKTVYDYLILDEASKTTFQEFLVPALFAKKFIIVGDYRQLSPYIDPEDIEGNLDGIIKSEYGAICLDLFESYFFSSKFKKRVDKWKNQLIIEEEEDLSDYYEQQARALNLSCIKIE</sequence>
<dbReference type="GO" id="GO:0043139">
    <property type="term" value="F:5'-3' DNA helicase activity"/>
    <property type="evidence" value="ECO:0007669"/>
    <property type="project" value="TreeGrafter"/>
</dbReference>
<dbReference type="PANTHER" id="PTHR43788">
    <property type="entry name" value="DNA2/NAM7 HELICASE FAMILY MEMBER"/>
    <property type="match status" value="1"/>
</dbReference>
<gene>
    <name evidence="2" type="ORF">S01H4_41458</name>
</gene>
<dbReference type="EMBL" id="BART01022677">
    <property type="protein sequence ID" value="GAG99356.1"/>
    <property type="molecule type" value="Genomic_DNA"/>
</dbReference>
<evidence type="ECO:0000259" key="1">
    <source>
        <dbReference type="Pfam" id="PF13086"/>
    </source>
</evidence>
<reference evidence="2" key="1">
    <citation type="journal article" date="2014" name="Front. Microbiol.">
        <title>High frequency of phylogenetically diverse reductive dehalogenase-homologous genes in deep subseafloor sedimentary metagenomes.</title>
        <authorList>
            <person name="Kawai M."/>
            <person name="Futagami T."/>
            <person name="Toyoda A."/>
            <person name="Takaki Y."/>
            <person name="Nishi S."/>
            <person name="Hori S."/>
            <person name="Arai W."/>
            <person name="Tsubouchi T."/>
            <person name="Morono Y."/>
            <person name="Uchiyama I."/>
            <person name="Ito T."/>
            <person name="Fujiyama A."/>
            <person name="Inagaki F."/>
            <person name="Takami H."/>
        </authorList>
    </citation>
    <scope>NUCLEOTIDE SEQUENCE</scope>
    <source>
        <strain evidence="2">Expedition CK06-06</strain>
    </source>
</reference>
<protein>
    <recommendedName>
        <fullName evidence="1">DNA2/NAM7 helicase helicase domain-containing protein</fullName>
    </recommendedName>
</protein>
<proteinExistence type="predicted"/>
<name>X1DSH1_9ZZZZ</name>
<dbReference type="Pfam" id="PF13086">
    <property type="entry name" value="AAA_11"/>
    <property type="match status" value="1"/>
</dbReference>
<dbReference type="InterPro" id="IPR050534">
    <property type="entry name" value="Coronavir_polyprotein_1ab"/>
</dbReference>
<organism evidence="2">
    <name type="scientific">marine sediment metagenome</name>
    <dbReference type="NCBI Taxonomy" id="412755"/>
    <lineage>
        <taxon>unclassified sequences</taxon>
        <taxon>metagenomes</taxon>
        <taxon>ecological metagenomes</taxon>
    </lineage>
</organism>
<dbReference type="SUPFAM" id="SSF52540">
    <property type="entry name" value="P-loop containing nucleoside triphosphate hydrolases"/>
    <property type="match status" value="1"/>
</dbReference>
<feature type="non-terminal residue" evidence="2">
    <location>
        <position position="287"/>
    </location>
</feature>
<comment type="caution">
    <text evidence="2">The sequence shown here is derived from an EMBL/GenBank/DDBJ whole genome shotgun (WGS) entry which is preliminary data.</text>
</comment>
<dbReference type="PANTHER" id="PTHR43788:SF8">
    <property type="entry name" value="DNA-BINDING PROTEIN SMUBP-2"/>
    <property type="match status" value="1"/>
</dbReference>
<feature type="domain" description="DNA2/NAM7 helicase helicase" evidence="1">
    <location>
        <begin position="12"/>
        <end position="121"/>
    </location>
</feature>
<feature type="non-terminal residue" evidence="2">
    <location>
        <position position="1"/>
    </location>
</feature>
<dbReference type="Gene3D" id="3.40.50.300">
    <property type="entry name" value="P-loop containing nucleotide triphosphate hydrolases"/>
    <property type="match status" value="1"/>
</dbReference>
<accession>X1DSH1</accession>
<dbReference type="InterPro" id="IPR041677">
    <property type="entry name" value="DNA2/NAM7_AAA_11"/>
</dbReference>
<dbReference type="AlphaFoldDB" id="X1DSH1"/>